<accession>A0ABT2JCN9</accession>
<comment type="caution">
    <text evidence="2">The sequence shown here is derived from an EMBL/GenBank/DDBJ whole genome shotgun (WGS) entry which is preliminary data.</text>
</comment>
<sequence length="159" mass="16791">MTDKKNENEGLGLLADLPRTHAESVHKLADAMLRHALWPAIAVVVAGITVGTLVAGLEGTSGALVGGVVAFASSFATLWLMRRTAAMNPMLVMAAALGGFIAKMLVLLVVMLLLRNVGFLHTESLAFTMLAVVVVWAAMDVVASRRTKIPTLIIDSGDR</sequence>
<keyword evidence="1" id="KW-0812">Transmembrane</keyword>
<feature type="transmembrane region" description="Helical" evidence="1">
    <location>
        <begin position="36"/>
        <end position="57"/>
    </location>
</feature>
<proteinExistence type="predicted"/>
<keyword evidence="1" id="KW-1133">Transmembrane helix</keyword>
<gene>
    <name evidence="2" type="ORF">JT362_18295</name>
</gene>
<dbReference type="RefSeq" id="WP_260192523.1">
    <property type="nucleotide sequence ID" value="NZ_JAFFZE010000014.1"/>
</dbReference>
<evidence type="ECO:0000313" key="2">
    <source>
        <dbReference type="EMBL" id="MCT2585069.1"/>
    </source>
</evidence>
<name>A0ABT2JCN9_9PSEU</name>
<feature type="transmembrane region" description="Helical" evidence="1">
    <location>
        <begin position="63"/>
        <end position="80"/>
    </location>
</feature>
<evidence type="ECO:0000256" key="1">
    <source>
        <dbReference type="SAM" id="Phobius"/>
    </source>
</evidence>
<feature type="transmembrane region" description="Helical" evidence="1">
    <location>
        <begin position="125"/>
        <end position="143"/>
    </location>
</feature>
<evidence type="ECO:0008006" key="4">
    <source>
        <dbReference type="Google" id="ProtNLM"/>
    </source>
</evidence>
<keyword evidence="1" id="KW-0472">Membrane</keyword>
<feature type="transmembrane region" description="Helical" evidence="1">
    <location>
        <begin position="92"/>
        <end position="113"/>
    </location>
</feature>
<dbReference type="Proteomes" id="UP001156441">
    <property type="component" value="Unassembled WGS sequence"/>
</dbReference>
<protein>
    <recommendedName>
        <fullName evidence="4">ATP synthase protein I</fullName>
    </recommendedName>
</protein>
<evidence type="ECO:0000313" key="3">
    <source>
        <dbReference type="Proteomes" id="UP001156441"/>
    </source>
</evidence>
<organism evidence="2 3">
    <name type="scientific">Actinophytocola gossypii</name>
    <dbReference type="NCBI Taxonomy" id="2812003"/>
    <lineage>
        <taxon>Bacteria</taxon>
        <taxon>Bacillati</taxon>
        <taxon>Actinomycetota</taxon>
        <taxon>Actinomycetes</taxon>
        <taxon>Pseudonocardiales</taxon>
        <taxon>Pseudonocardiaceae</taxon>
    </lineage>
</organism>
<keyword evidence="3" id="KW-1185">Reference proteome</keyword>
<dbReference type="EMBL" id="JAFFZE010000014">
    <property type="protein sequence ID" value="MCT2585069.1"/>
    <property type="molecule type" value="Genomic_DNA"/>
</dbReference>
<reference evidence="2 3" key="1">
    <citation type="submission" date="2021-02" db="EMBL/GenBank/DDBJ databases">
        <title>Actinophytocola xerophila sp. nov., isolated from soil of cotton cropping field.</title>
        <authorList>
            <person name="Huang R."/>
            <person name="Chen X."/>
            <person name="Ge X."/>
            <person name="Liu W."/>
        </authorList>
    </citation>
    <scope>NUCLEOTIDE SEQUENCE [LARGE SCALE GENOMIC DNA]</scope>
    <source>
        <strain evidence="2 3">S1-96</strain>
    </source>
</reference>